<dbReference type="EMBL" id="NBCO01000067">
    <property type="protein sequence ID" value="ORC83517.1"/>
    <property type="molecule type" value="Genomic_DNA"/>
</dbReference>
<dbReference type="VEuPathDB" id="TriTrypDB:TM35_000671230"/>
<accession>A0A1X0NFS7</accession>
<evidence type="ECO:0000313" key="4">
    <source>
        <dbReference type="Proteomes" id="UP000192257"/>
    </source>
</evidence>
<protein>
    <recommendedName>
        <fullName evidence="5">Mucin-associated surface protein (MASP)</fullName>
    </recommendedName>
</protein>
<feature type="compositionally biased region" description="Basic and acidic residues" evidence="1">
    <location>
        <begin position="99"/>
        <end position="128"/>
    </location>
</feature>
<feature type="compositionally biased region" description="Low complexity" evidence="1">
    <location>
        <begin position="56"/>
        <end position="66"/>
    </location>
</feature>
<name>A0A1X0NFS7_9TRYP</name>
<proteinExistence type="predicted"/>
<reference evidence="3 4" key="1">
    <citation type="submission" date="2017-03" db="EMBL/GenBank/DDBJ databases">
        <title>An alternative strategy for trypanosome survival in the mammalian bloodstream revealed through genome and transcriptome analysis of the ubiquitous bovine parasite Trypanosoma (Megatrypanum) theileri.</title>
        <authorList>
            <person name="Kelly S."/>
            <person name="Ivens A."/>
            <person name="Mott A."/>
            <person name="O'Neill E."/>
            <person name="Emms D."/>
            <person name="Macleod O."/>
            <person name="Voorheis P."/>
            <person name="Matthews J."/>
            <person name="Matthews K."/>
            <person name="Carrington M."/>
        </authorList>
    </citation>
    <scope>NUCLEOTIDE SEQUENCE [LARGE SCALE GENOMIC DNA]</scope>
    <source>
        <strain evidence="3">Edinburgh</strain>
    </source>
</reference>
<sequence length="150" mass="15736">MAIRHVLCVLSIALCFICSFVVAEETEETLKPAGGDSKTVEQGDPEGAGKVGSVGSGVKNQVVSSSAHPHVPESEVQQEEHVESEREKKTGALGTVTPNDKEKRETEQTSDLEHHDQVGHNRGVEKKPPTQSPPTQPGTAPIPGGTGVAG</sequence>
<keyword evidence="4" id="KW-1185">Reference proteome</keyword>
<gene>
    <name evidence="3" type="ORF">TM35_000671230</name>
</gene>
<feature type="compositionally biased region" description="Basic and acidic residues" evidence="1">
    <location>
        <begin position="70"/>
        <end position="90"/>
    </location>
</feature>
<keyword evidence="2" id="KW-0732">Signal</keyword>
<comment type="caution">
    <text evidence="3">The sequence shown here is derived from an EMBL/GenBank/DDBJ whole genome shotgun (WGS) entry which is preliminary data.</text>
</comment>
<dbReference type="AlphaFoldDB" id="A0A1X0NFS7"/>
<feature type="chain" id="PRO_5012913628" description="Mucin-associated surface protein (MASP)" evidence="2">
    <location>
        <begin position="24"/>
        <end position="150"/>
    </location>
</feature>
<dbReference type="GeneID" id="39990923"/>
<evidence type="ECO:0000313" key="3">
    <source>
        <dbReference type="EMBL" id="ORC83517.1"/>
    </source>
</evidence>
<dbReference type="Proteomes" id="UP000192257">
    <property type="component" value="Unassembled WGS sequence"/>
</dbReference>
<evidence type="ECO:0000256" key="2">
    <source>
        <dbReference type="SAM" id="SignalP"/>
    </source>
</evidence>
<organism evidence="3 4">
    <name type="scientific">Trypanosoma theileri</name>
    <dbReference type="NCBI Taxonomy" id="67003"/>
    <lineage>
        <taxon>Eukaryota</taxon>
        <taxon>Discoba</taxon>
        <taxon>Euglenozoa</taxon>
        <taxon>Kinetoplastea</taxon>
        <taxon>Metakinetoplastina</taxon>
        <taxon>Trypanosomatida</taxon>
        <taxon>Trypanosomatidae</taxon>
        <taxon>Trypanosoma</taxon>
    </lineage>
</organism>
<evidence type="ECO:0000256" key="1">
    <source>
        <dbReference type="SAM" id="MobiDB-lite"/>
    </source>
</evidence>
<feature type="region of interest" description="Disordered" evidence="1">
    <location>
        <begin position="28"/>
        <end position="150"/>
    </location>
</feature>
<feature type="non-terminal residue" evidence="3">
    <location>
        <position position="150"/>
    </location>
</feature>
<evidence type="ECO:0008006" key="5">
    <source>
        <dbReference type="Google" id="ProtNLM"/>
    </source>
</evidence>
<feature type="signal peptide" evidence="2">
    <location>
        <begin position="1"/>
        <end position="23"/>
    </location>
</feature>
<dbReference type="RefSeq" id="XP_028877583.1">
    <property type="nucleotide sequence ID" value="XM_029031143.1"/>
</dbReference>